<dbReference type="EMBL" id="SDRB02005045">
    <property type="protein sequence ID" value="THG14887.1"/>
    <property type="molecule type" value="Genomic_DNA"/>
</dbReference>
<proteinExistence type="predicted"/>
<name>A0A4V3WP33_CAMSN</name>
<dbReference type="InterPro" id="IPR013989">
    <property type="entry name" value="Dev_and_cell_death_domain"/>
</dbReference>
<feature type="region of interest" description="Disordered" evidence="1">
    <location>
        <begin position="288"/>
        <end position="325"/>
    </location>
</feature>
<feature type="compositionally biased region" description="Polar residues" evidence="1">
    <location>
        <begin position="1046"/>
        <end position="1056"/>
    </location>
</feature>
<dbReference type="Proteomes" id="UP000306102">
    <property type="component" value="Unassembled WGS sequence"/>
</dbReference>
<dbReference type="AlphaFoldDB" id="A0A4V3WP33"/>
<dbReference type="PANTHER" id="PTHR46444:SF9">
    <property type="entry name" value="DCD (DEVELOPMENT AND CELL DEATH) DOMAIN PROTEIN"/>
    <property type="match status" value="1"/>
</dbReference>
<dbReference type="SMART" id="SM00767">
    <property type="entry name" value="DCD"/>
    <property type="match status" value="1"/>
</dbReference>
<evidence type="ECO:0000313" key="3">
    <source>
        <dbReference type="EMBL" id="THG14887.1"/>
    </source>
</evidence>
<dbReference type="PANTHER" id="PTHR46444">
    <property type="entry name" value="DCD (DEVELOPMENT AND CELL DEATH) DOMAIN PROTEIN-RELATED"/>
    <property type="match status" value="1"/>
</dbReference>
<feature type="region of interest" description="Disordered" evidence="1">
    <location>
        <begin position="997"/>
        <end position="1073"/>
    </location>
</feature>
<evidence type="ECO:0000313" key="4">
    <source>
        <dbReference type="Proteomes" id="UP000306102"/>
    </source>
</evidence>
<dbReference type="PROSITE" id="PS51222">
    <property type="entry name" value="DCD"/>
    <property type="match status" value="1"/>
</dbReference>
<protein>
    <recommendedName>
        <fullName evidence="2">DCD domain-containing protein</fullName>
    </recommendedName>
</protein>
<organism evidence="3 4">
    <name type="scientific">Camellia sinensis var. sinensis</name>
    <name type="common">China tea</name>
    <dbReference type="NCBI Taxonomy" id="542762"/>
    <lineage>
        <taxon>Eukaryota</taxon>
        <taxon>Viridiplantae</taxon>
        <taxon>Streptophyta</taxon>
        <taxon>Embryophyta</taxon>
        <taxon>Tracheophyta</taxon>
        <taxon>Spermatophyta</taxon>
        <taxon>Magnoliopsida</taxon>
        <taxon>eudicotyledons</taxon>
        <taxon>Gunneridae</taxon>
        <taxon>Pentapetalae</taxon>
        <taxon>asterids</taxon>
        <taxon>Ericales</taxon>
        <taxon>Theaceae</taxon>
        <taxon>Camellia</taxon>
    </lineage>
</organism>
<sequence>MGPNITFVISVDKVDQNESVGPNADYGPIYHTNCIKRGLEAKKIQQLAFSSSTTAESARFSMEYKEVEGVQGGVPKIGAIFMSNIATKEECFRRKILGLPSAQANFVKQVKAGMVLFLFEFERRELHGVFRASSNGVMNLVPHAFSSSGSQFPAQVRFTPIWYCSPLSEHEFRDAIKENYFSRNKFNFGLSEDQVCRLLWLFNSRKLENEQLPERHFSRQASEPIGKDRREAGNDRIFVRNSAEKFVKEDGLNPSINTKFYEYSSSNVRRPSSNARRLYDDRFLKSDGTENELSSDNYHGNDILTEQPRTSLGKRRRDHDGRSSMQDRIEYDCDVDNICIDHPGDSLCKSGREAEESQLLPSDRIEIKRIMDRNIGSIFTSEYLADSLAEVQRATDDVRFPIRDILGDKRTPDNGFGLVTSTDHLENPAIKARRTTDDHRFFMDCRVENNCNLDNGLEPIISTDCQENLLGGVRRASDDGKFVLNGRMESEHHVDNGLRPFLLAKYLENPLGKVEKETDNAMFLMSDRVGMGNEHFANQLDYGRKENDRDRFLARMSMENEHKVGNNLGQVISTVHSGYPLDKIRRVADEGMSLNIDRVDNAFNMENCFGPPLSTGFSDFCQSRQNPSFYSSKPQLETNYSFCQDQQKPCSAFPRSMEQKTFEFSYPTSHDAIVTRAFPYDPEFPDIHHRRSSSVAVDCTSSHSVRDFTPHRSSFGNVFDSSVKRASPYRLEAKDLSQNLDVASNCVNKVSLPTNPNHSLLSGGYGKVEARVTGHEVYKEPLFSKSSSASIPISRSEIYERQAKSPYVEFGKHGDASQSRYKHKIPQHETNQAFRIQDAPSFDNNMGDLQCGSSHEKSYNSYIEYYQHSKGMCADSKSERISVFSRLTSASELPGQENDTSDCDECDTDASVDQVMDMLHQRLNHRIMKPGKLPLVRRHDMENMRRTKRRDTIYNQIACDKLTMMKNDLEQVIDDNCDDIAKETRVVDFRRRSETREIQGGTKTKGSVKTVVDETKGSVQKPEHKRRKLVRPVFGKKEQLDEGLSSDGNSNLQLSCDDSVKSQENESRSSPNDLLVQLTSATSCGGDSANVEQSSNCREKNSENCELVWLVSCRKELFHEDINNNASLNLQLYSHEGSITKENTESCGNICEVGNTNGDSSDCRERNAVNGGSLLTCDEGKDGKKSRT</sequence>
<evidence type="ECO:0000259" key="2">
    <source>
        <dbReference type="PROSITE" id="PS51222"/>
    </source>
</evidence>
<feature type="domain" description="DCD" evidence="2">
    <location>
        <begin position="74"/>
        <end position="204"/>
    </location>
</feature>
<dbReference type="Pfam" id="PF10539">
    <property type="entry name" value="Dev_Cell_Death"/>
    <property type="match status" value="1"/>
</dbReference>
<keyword evidence="4" id="KW-1185">Reference proteome</keyword>
<comment type="caution">
    <text evidence="3">The sequence shown here is derived from an EMBL/GenBank/DDBJ whole genome shotgun (WGS) entry which is preliminary data.</text>
</comment>
<gene>
    <name evidence="3" type="ORF">TEA_005927</name>
</gene>
<evidence type="ECO:0000256" key="1">
    <source>
        <dbReference type="SAM" id="MobiDB-lite"/>
    </source>
</evidence>
<feature type="compositionally biased region" description="Basic and acidic residues" evidence="1">
    <location>
        <begin position="1058"/>
        <end position="1067"/>
    </location>
</feature>
<reference evidence="3 4" key="1">
    <citation type="journal article" date="2018" name="Proc. Natl. Acad. Sci. U.S.A.">
        <title>Draft genome sequence of Camellia sinensis var. sinensis provides insights into the evolution of the tea genome and tea quality.</title>
        <authorList>
            <person name="Wei C."/>
            <person name="Yang H."/>
            <person name="Wang S."/>
            <person name="Zhao J."/>
            <person name="Liu C."/>
            <person name="Gao L."/>
            <person name="Xia E."/>
            <person name="Lu Y."/>
            <person name="Tai Y."/>
            <person name="She G."/>
            <person name="Sun J."/>
            <person name="Cao H."/>
            <person name="Tong W."/>
            <person name="Gao Q."/>
            <person name="Li Y."/>
            <person name="Deng W."/>
            <person name="Jiang X."/>
            <person name="Wang W."/>
            <person name="Chen Q."/>
            <person name="Zhang S."/>
            <person name="Li H."/>
            <person name="Wu J."/>
            <person name="Wang P."/>
            <person name="Li P."/>
            <person name="Shi C."/>
            <person name="Zheng F."/>
            <person name="Jian J."/>
            <person name="Huang B."/>
            <person name="Shan D."/>
            <person name="Shi M."/>
            <person name="Fang C."/>
            <person name="Yue Y."/>
            <person name="Li F."/>
            <person name="Li D."/>
            <person name="Wei S."/>
            <person name="Han B."/>
            <person name="Jiang C."/>
            <person name="Yin Y."/>
            <person name="Xia T."/>
            <person name="Zhang Z."/>
            <person name="Bennetzen J.L."/>
            <person name="Zhao S."/>
            <person name="Wan X."/>
        </authorList>
    </citation>
    <scope>NUCLEOTIDE SEQUENCE [LARGE SCALE GENOMIC DNA]</scope>
    <source>
        <strain evidence="4">cv. Shuchazao</strain>
        <tissue evidence="3">Leaf</tissue>
    </source>
</reference>
<accession>A0A4V3WP33</accession>